<gene>
    <name evidence="14" type="ORF">GX355_11375</name>
</gene>
<comment type="function">
    <text evidence="11">Subunit R is required for both nuclease and ATPase activities, but not for modification.</text>
</comment>
<proteinExistence type="inferred from homology"/>
<dbReference type="AlphaFoldDB" id="A0A7X8C5S3"/>
<dbReference type="PANTHER" id="PTHR30195:SF15">
    <property type="entry name" value="TYPE I RESTRICTION ENZYME HINDI ENDONUCLEASE SUBUNIT"/>
    <property type="match status" value="1"/>
</dbReference>
<dbReference type="CDD" id="cd18030">
    <property type="entry name" value="DEXHc_RE_I_HsdR"/>
    <property type="match status" value="1"/>
</dbReference>
<evidence type="ECO:0000256" key="9">
    <source>
        <dbReference type="ARBA" id="ARBA00022840"/>
    </source>
</evidence>
<dbReference type="GO" id="GO:0003677">
    <property type="term" value="F:DNA binding"/>
    <property type="evidence" value="ECO:0007669"/>
    <property type="project" value="UniProtKB-KW"/>
</dbReference>
<evidence type="ECO:0000259" key="13">
    <source>
        <dbReference type="PROSITE" id="PS51192"/>
    </source>
</evidence>
<dbReference type="GO" id="GO:0009035">
    <property type="term" value="F:type I site-specific deoxyribonuclease activity"/>
    <property type="evidence" value="ECO:0007669"/>
    <property type="project" value="UniProtKB-EC"/>
</dbReference>
<dbReference type="InterPro" id="IPR055180">
    <property type="entry name" value="HsdR_RecA-like_helicase_dom_2"/>
</dbReference>
<dbReference type="GO" id="GO:0009307">
    <property type="term" value="P:DNA restriction-modification system"/>
    <property type="evidence" value="ECO:0007669"/>
    <property type="project" value="UniProtKB-KW"/>
</dbReference>
<accession>A0A7X8C5S3</accession>
<evidence type="ECO:0000256" key="5">
    <source>
        <dbReference type="ARBA" id="ARBA00022741"/>
    </source>
</evidence>
<dbReference type="Pfam" id="PF04313">
    <property type="entry name" value="HSDR_N"/>
    <property type="match status" value="1"/>
</dbReference>
<keyword evidence="12" id="KW-0175">Coiled coil</keyword>
<evidence type="ECO:0000256" key="11">
    <source>
        <dbReference type="RuleBase" id="RU364115"/>
    </source>
</evidence>
<evidence type="ECO:0000313" key="14">
    <source>
        <dbReference type="EMBL" id="NLJ19446.1"/>
    </source>
</evidence>
<evidence type="ECO:0000256" key="6">
    <source>
        <dbReference type="ARBA" id="ARBA00022747"/>
    </source>
</evidence>
<dbReference type="InterPro" id="IPR051268">
    <property type="entry name" value="Type-I_R_enzyme_R_subunit"/>
</dbReference>
<dbReference type="InterPro" id="IPR004473">
    <property type="entry name" value="Restrct_endonuc_typeI_HsdR"/>
</dbReference>
<dbReference type="Proteomes" id="UP000541058">
    <property type="component" value="Unassembled WGS sequence"/>
</dbReference>
<dbReference type="RefSeq" id="WP_276649999.1">
    <property type="nucleotide sequence ID" value="NZ_JAAYSM010000404.1"/>
</dbReference>
<dbReference type="NCBIfam" id="TIGR00348">
    <property type="entry name" value="hsdR"/>
    <property type="match status" value="1"/>
</dbReference>
<evidence type="ECO:0000256" key="4">
    <source>
        <dbReference type="ARBA" id="ARBA00022722"/>
    </source>
</evidence>
<organism evidence="14 15">
    <name type="scientific">Globicatella sulfidifaciens</name>
    <dbReference type="NCBI Taxonomy" id="136093"/>
    <lineage>
        <taxon>Bacteria</taxon>
        <taxon>Bacillati</taxon>
        <taxon>Bacillota</taxon>
        <taxon>Bacilli</taxon>
        <taxon>Lactobacillales</taxon>
        <taxon>Aerococcaceae</taxon>
        <taxon>Globicatella</taxon>
    </lineage>
</organism>
<keyword evidence="8 11" id="KW-0378">Hydrolase</keyword>
<comment type="caution">
    <text evidence="14">The sequence shown here is derived from an EMBL/GenBank/DDBJ whole genome shotgun (WGS) entry which is preliminary data.</text>
</comment>
<evidence type="ECO:0000256" key="12">
    <source>
        <dbReference type="SAM" id="Coils"/>
    </source>
</evidence>
<sequence length="1027" mass="118612">MTIVGNPEVVTQNRLVDLFQNRLNYTYLGNWHSRPNNRNIEPEYVAQYLQKAGYRQELITRAISQLQEAAMNQADDLYDNNKYFYTLLRYGVKVKEHVGKDTETIHVINWSEPYENDFYIVEEVSIEGEHKKRPDLVIYVNGIALGVIELKRSTVSISEGIRQNLDNQEARFIRPFFNTMQLVMAGNDSQGLRYGTIETIEKYYLTWKEDPTVDDMVTERVLDLHKQESLQLDKDVISLCQKERFLRLIHDFIVYDHGIKKVARPNQYFGVVASTDRVKRREGGIIWHTQGSGKSLTMVWLTKWIREHIPDSRVLIITDREELDSQIETVFLGVEENIYRTKSGKDLIEKLNHHTPSLMGSLIHKFGRTSQSDDKAYDSFIEEIKENLPRGFEAKGDIYVFVDEAHRTQSGKLHEAMKAILPNAMFIGFTGTPLLKKDKAKSIEVFGSYIHTYKFDEAVDDGVVLDLQYEARHIEQDLSSEEKIDEWFALKTKGLTDYAKGRLKKRWGTLQKVLSSRSRLDKIVNDIILDMERYDRLRSGRGNAMLVAGGIYEACKYYELFQQRGFKECAIITSYIPNINDIKGETTGQGDTEAIEKYNIYTEMLNGQSPEDFEKEVKRKFIHEPARMKLLIVVDKLLTGFDAPPATYLYIDKSMQDHALFQAICRVNRLDGEDKEYGYIVDYMDLFNSLEKSITDYTSNAFDNFDKEDVTGLLKDRLKVAKERLDSALDRVKALCEPVAPPKGMTDYFAYFSSTDTSNPEVLKQNEQKRLTLYQYVASLTRNYTLIANDMLEAGYTAEEIQTIQKDVAHYEAVRQEVMHNAGDYIDLKSYEANMRHLIDSYIGAKESEKISAFEDLTLIDLIVNRGKDAVEELPVSIKKDEGAVAETIENNVRRVIIEEMPTNPKYYEKMSVLLDEIIKRRKEAADDYEAYLNEITQLAKEVNNPGESADYPEEINSGGKQALYDNLDQDESLALALHEDLMQTKPDGWRGNRIKERKVLFAIKRHVKDNEKTQEIFKIIEEQGEY</sequence>
<dbReference type="InterPro" id="IPR014001">
    <property type="entry name" value="Helicase_ATP-bd"/>
</dbReference>
<keyword evidence="4" id="KW-0540">Nuclease</keyword>
<feature type="coiled-coil region" evidence="12">
    <location>
        <begin position="915"/>
        <end position="942"/>
    </location>
</feature>
<dbReference type="InterPro" id="IPR027417">
    <property type="entry name" value="P-loop_NTPase"/>
</dbReference>
<keyword evidence="9 11" id="KW-0067">ATP-binding</keyword>
<comment type="catalytic activity">
    <reaction evidence="1 11">
        <text>Endonucleolytic cleavage of DNA to give random double-stranded fragments with terminal 5'-phosphates, ATP is simultaneously hydrolyzed.</text>
        <dbReference type="EC" id="3.1.21.3"/>
    </reaction>
</comment>
<dbReference type="GO" id="GO:0005524">
    <property type="term" value="F:ATP binding"/>
    <property type="evidence" value="ECO:0007669"/>
    <property type="project" value="UniProtKB-KW"/>
</dbReference>
<dbReference type="SUPFAM" id="SSF52540">
    <property type="entry name" value="P-loop containing nucleoside triphosphate hydrolases"/>
    <property type="match status" value="1"/>
</dbReference>
<evidence type="ECO:0000256" key="2">
    <source>
        <dbReference type="ARBA" id="ARBA00008598"/>
    </source>
</evidence>
<evidence type="ECO:0000256" key="1">
    <source>
        <dbReference type="ARBA" id="ARBA00000851"/>
    </source>
</evidence>
<keyword evidence="5 11" id="KW-0547">Nucleotide-binding</keyword>
<dbReference type="EMBL" id="JAAYSM010000404">
    <property type="protein sequence ID" value="NLJ19446.1"/>
    <property type="molecule type" value="Genomic_DNA"/>
</dbReference>
<evidence type="ECO:0000313" key="15">
    <source>
        <dbReference type="Proteomes" id="UP000541058"/>
    </source>
</evidence>
<reference evidence="14 15" key="1">
    <citation type="journal article" date="2020" name="Biotechnol. Biofuels">
        <title>New insights from the biogas microbiome by comprehensive genome-resolved metagenomics of nearly 1600 species originating from multiple anaerobic digesters.</title>
        <authorList>
            <person name="Campanaro S."/>
            <person name="Treu L."/>
            <person name="Rodriguez-R L.M."/>
            <person name="Kovalovszki A."/>
            <person name="Ziels R.M."/>
            <person name="Maus I."/>
            <person name="Zhu X."/>
            <person name="Kougias P.G."/>
            <person name="Basile A."/>
            <person name="Luo G."/>
            <person name="Schluter A."/>
            <person name="Konstantinidis K.T."/>
            <person name="Angelidaki I."/>
        </authorList>
    </citation>
    <scope>NUCLEOTIDE SEQUENCE [LARGE SCALE GENOMIC DNA]</scope>
    <source>
        <strain evidence="14">AS23ysBPME_34</strain>
    </source>
</reference>
<keyword evidence="7" id="KW-0255">Endonuclease</keyword>
<comment type="subunit">
    <text evidence="3 11">The type I restriction/modification system is composed of three polypeptides R, M and S.</text>
</comment>
<dbReference type="CDD" id="cd22332">
    <property type="entry name" value="HsdR_N"/>
    <property type="match status" value="1"/>
</dbReference>
<comment type="similarity">
    <text evidence="2 11">Belongs to the HsdR family.</text>
</comment>
<keyword evidence="10 11" id="KW-0238">DNA-binding</keyword>
<dbReference type="Pfam" id="PF22679">
    <property type="entry name" value="T1R_D3-like"/>
    <property type="match status" value="1"/>
</dbReference>
<dbReference type="InterPro" id="IPR007409">
    <property type="entry name" value="Restrct_endonuc_type1_HsdR_N"/>
</dbReference>
<dbReference type="EC" id="3.1.21.3" evidence="11"/>
<dbReference type="PROSITE" id="PS51192">
    <property type="entry name" value="HELICASE_ATP_BIND_1"/>
    <property type="match status" value="1"/>
</dbReference>
<dbReference type="InterPro" id="IPR040980">
    <property type="entry name" value="SWI2_SNF2"/>
</dbReference>
<feature type="domain" description="Helicase ATP-binding" evidence="13">
    <location>
        <begin position="275"/>
        <end position="451"/>
    </location>
</feature>
<evidence type="ECO:0000256" key="8">
    <source>
        <dbReference type="ARBA" id="ARBA00022801"/>
    </source>
</evidence>
<dbReference type="PANTHER" id="PTHR30195">
    <property type="entry name" value="TYPE I SITE-SPECIFIC DEOXYRIBONUCLEASE PROTEIN SUBUNIT M AND R"/>
    <property type="match status" value="1"/>
</dbReference>
<keyword evidence="6 11" id="KW-0680">Restriction system</keyword>
<dbReference type="Gene3D" id="3.40.50.300">
    <property type="entry name" value="P-loop containing nucleotide triphosphate hydrolases"/>
    <property type="match status" value="2"/>
</dbReference>
<dbReference type="SMART" id="SM00487">
    <property type="entry name" value="DEXDc"/>
    <property type="match status" value="1"/>
</dbReference>
<dbReference type="CDD" id="cd18800">
    <property type="entry name" value="SF2_C_EcoR124I-like"/>
    <property type="match status" value="1"/>
</dbReference>
<evidence type="ECO:0000256" key="10">
    <source>
        <dbReference type="ARBA" id="ARBA00023125"/>
    </source>
</evidence>
<protein>
    <recommendedName>
        <fullName evidence="11">Type I restriction enzyme endonuclease subunit</fullName>
        <shortName evidence="11">R protein</shortName>
        <ecNumber evidence="11">3.1.21.3</ecNumber>
    </recommendedName>
    <alternativeName>
        <fullName evidence="11">Type-1 restriction enzyme R protein</fullName>
    </alternativeName>
</protein>
<evidence type="ECO:0000256" key="7">
    <source>
        <dbReference type="ARBA" id="ARBA00022759"/>
    </source>
</evidence>
<evidence type="ECO:0000256" key="3">
    <source>
        <dbReference type="ARBA" id="ARBA00011296"/>
    </source>
</evidence>
<dbReference type="Pfam" id="PF18766">
    <property type="entry name" value="SWI2_SNF2"/>
    <property type="match status" value="1"/>
</dbReference>
<name>A0A7X8C5S3_9LACT</name>
<dbReference type="Gene3D" id="3.90.1570.50">
    <property type="match status" value="1"/>
</dbReference>